<dbReference type="PANTHER" id="PTHR15549">
    <property type="entry name" value="PAIRED IMMUNOGLOBULIN-LIKE TYPE 2 RECEPTOR"/>
    <property type="match status" value="1"/>
</dbReference>
<evidence type="ECO:0000313" key="11">
    <source>
        <dbReference type="EMBL" id="CAG8049657.1"/>
    </source>
</evidence>
<evidence type="ECO:0000256" key="4">
    <source>
        <dbReference type="ARBA" id="ARBA00022741"/>
    </source>
</evidence>
<dbReference type="InterPro" id="IPR049328">
    <property type="entry name" value="TM_ErbB1"/>
</dbReference>
<keyword evidence="5" id="KW-0067">ATP-binding</keyword>
<evidence type="ECO:0000259" key="10">
    <source>
        <dbReference type="Pfam" id="PF21314"/>
    </source>
</evidence>
<dbReference type="Proteomes" id="UP001153618">
    <property type="component" value="Unassembled WGS sequence"/>
</dbReference>
<dbReference type="InterPro" id="IPR051694">
    <property type="entry name" value="Immunoregulatory_rcpt-like"/>
</dbReference>
<gene>
    <name evidence="11" type="ORF">POLS_LOCUS3222</name>
</gene>
<dbReference type="Gene3D" id="1.20.5.510">
    <property type="entry name" value="Single helix bin"/>
    <property type="match status" value="1"/>
</dbReference>
<evidence type="ECO:0000256" key="2">
    <source>
        <dbReference type="ARBA" id="ARBA00022553"/>
    </source>
</evidence>
<keyword evidence="4" id="KW-0547">Nucleotide-binding</keyword>
<dbReference type="EMBL" id="CAJVOS010000016">
    <property type="protein sequence ID" value="CAG8049657.1"/>
    <property type="molecule type" value="Genomic_DNA"/>
</dbReference>
<feature type="transmembrane region" description="Helical" evidence="9">
    <location>
        <begin position="172"/>
        <end position="194"/>
    </location>
</feature>
<dbReference type="GO" id="GO:0071944">
    <property type="term" value="C:cell periphery"/>
    <property type="evidence" value="ECO:0007669"/>
    <property type="project" value="UniProtKB-ARBA"/>
</dbReference>
<sequence length="257" mass="27122">MTEYVQGYAIRRNESCADNEQKCTKKATWGDYQACCPGNSFCYDSDTGIPNMMCCPMGNTNCTQSVQEEKSCANSTWNLYNWRGYFCCEQGQPGFYVNDRVLVGCSEDSKPGNSSFKLLDILSTGSDSTSTTMSSSTSLSTSPSTASSTPTSATSGAASSNSEKSSSTNTGAIAGGVVGGVVGVAALLAILFFVMRRRKQQSSPQSQPMLGAQSELPSPPVYSEAGSGEPRKELSGQAVSELGNNAVQSPQELPTTR</sequence>
<organism evidence="11 12">
    <name type="scientific">Penicillium olsonii</name>
    <dbReference type="NCBI Taxonomy" id="99116"/>
    <lineage>
        <taxon>Eukaryota</taxon>
        <taxon>Fungi</taxon>
        <taxon>Dikarya</taxon>
        <taxon>Ascomycota</taxon>
        <taxon>Pezizomycotina</taxon>
        <taxon>Eurotiomycetes</taxon>
        <taxon>Eurotiomycetidae</taxon>
        <taxon>Eurotiales</taxon>
        <taxon>Aspergillaceae</taxon>
        <taxon>Penicillium</taxon>
    </lineage>
</organism>
<keyword evidence="2" id="KW-0597">Phosphoprotein</keyword>
<feature type="region of interest" description="Disordered" evidence="8">
    <location>
        <begin position="203"/>
        <end position="257"/>
    </location>
</feature>
<evidence type="ECO:0000256" key="6">
    <source>
        <dbReference type="ARBA" id="ARBA00022989"/>
    </source>
</evidence>
<feature type="compositionally biased region" description="Polar residues" evidence="8">
    <location>
        <begin position="242"/>
        <end position="257"/>
    </location>
</feature>
<dbReference type="GO" id="GO:0016020">
    <property type="term" value="C:membrane"/>
    <property type="evidence" value="ECO:0007669"/>
    <property type="project" value="UniProtKB-SubCell"/>
</dbReference>
<keyword evidence="6 9" id="KW-1133">Transmembrane helix</keyword>
<feature type="domain" description="Epidermal growth factor receptor-like transmembrane-juxtamembrane segment" evidence="10">
    <location>
        <begin position="173"/>
        <end position="201"/>
    </location>
</feature>
<evidence type="ECO:0000256" key="3">
    <source>
        <dbReference type="ARBA" id="ARBA00022692"/>
    </source>
</evidence>
<evidence type="ECO:0000256" key="9">
    <source>
        <dbReference type="SAM" id="Phobius"/>
    </source>
</evidence>
<evidence type="ECO:0000256" key="7">
    <source>
        <dbReference type="ARBA" id="ARBA00023136"/>
    </source>
</evidence>
<evidence type="ECO:0000313" key="12">
    <source>
        <dbReference type="Proteomes" id="UP001153618"/>
    </source>
</evidence>
<protein>
    <recommendedName>
        <fullName evidence="10">Epidermal growth factor receptor-like transmembrane-juxtamembrane segment domain-containing protein</fullName>
    </recommendedName>
</protein>
<accession>A0A9W4HKV3</accession>
<evidence type="ECO:0000256" key="8">
    <source>
        <dbReference type="SAM" id="MobiDB-lite"/>
    </source>
</evidence>
<name>A0A9W4HKV3_PENOL</name>
<keyword evidence="7 9" id="KW-0472">Membrane</keyword>
<dbReference type="OrthoDB" id="4779287at2759"/>
<proteinExistence type="predicted"/>
<reference evidence="11" key="1">
    <citation type="submission" date="2021-07" db="EMBL/GenBank/DDBJ databases">
        <authorList>
            <person name="Branca A.L. A."/>
        </authorList>
    </citation>
    <scope>NUCLEOTIDE SEQUENCE</scope>
</reference>
<dbReference type="AlphaFoldDB" id="A0A9W4HKV3"/>
<dbReference type="Pfam" id="PF21314">
    <property type="entry name" value="TM_ErbB1"/>
    <property type="match status" value="1"/>
</dbReference>
<keyword evidence="3 9" id="KW-0812">Transmembrane</keyword>
<comment type="caution">
    <text evidence="11">The sequence shown here is derived from an EMBL/GenBank/DDBJ whole genome shotgun (WGS) entry which is preliminary data.</text>
</comment>
<keyword evidence="12" id="KW-1185">Reference proteome</keyword>
<dbReference type="GO" id="GO:0005524">
    <property type="term" value="F:ATP binding"/>
    <property type="evidence" value="ECO:0007669"/>
    <property type="project" value="UniProtKB-KW"/>
</dbReference>
<evidence type="ECO:0000256" key="5">
    <source>
        <dbReference type="ARBA" id="ARBA00022840"/>
    </source>
</evidence>
<comment type="subcellular location">
    <subcellularLocation>
        <location evidence="1">Membrane</location>
        <topology evidence="1">Single-pass membrane protein</topology>
    </subcellularLocation>
</comment>
<dbReference type="PANTHER" id="PTHR15549:SF26">
    <property type="entry name" value="AXIAL BUDDING PATTERN PROTEIN 2-RELATED"/>
    <property type="match status" value="1"/>
</dbReference>
<evidence type="ECO:0000256" key="1">
    <source>
        <dbReference type="ARBA" id="ARBA00004167"/>
    </source>
</evidence>
<feature type="region of interest" description="Disordered" evidence="8">
    <location>
        <begin position="127"/>
        <end position="168"/>
    </location>
</feature>